<feature type="compositionally biased region" description="Low complexity" evidence="1">
    <location>
        <begin position="274"/>
        <end position="286"/>
    </location>
</feature>
<keyword evidence="3" id="KW-1185">Reference proteome</keyword>
<protein>
    <submittedName>
        <fullName evidence="2">Uncharacterized protein</fullName>
    </submittedName>
</protein>
<comment type="caution">
    <text evidence="2">The sequence shown here is derived from an EMBL/GenBank/DDBJ whole genome shotgun (WGS) entry which is preliminary data.</text>
</comment>
<feature type="region of interest" description="Disordered" evidence="1">
    <location>
        <begin position="241"/>
        <end position="289"/>
    </location>
</feature>
<dbReference type="Proteomes" id="UP001190700">
    <property type="component" value="Unassembled WGS sequence"/>
</dbReference>
<dbReference type="EMBL" id="LGRX02003518">
    <property type="protein sequence ID" value="KAK3282146.1"/>
    <property type="molecule type" value="Genomic_DNA"/>
</dbReference>
<evidence type="ECO:0000256" key="1">
    <source>
        <dbReference type="SAM" id="MobiDB-lite"/>
    </source>
</evidence>
<evidence type="ECO:0000313" key="2">
    <source>
        <dbReference type="EMBL" id="KAK3282146.1"/>
    </source>
</evidence>
<dbReference type="AlphaFoldDB" id="A0AAE0GQB9"/>
<feature type="region of interest" description="Disordered" evidence="1">
    <location>
        <begin position="557"/>
        <end position="584"/>
    </location>
</feature>
<organism evidence="2 3">
    <name type="scientific">Cymbomonas tetramitiformis</name>
    <dbReference type="NCBI Taxonomy" id="36881"/>
    <lineage>
        <taxon>Eukaryota</taxon>
        <taxon>Viridiplantae</taxon>
        <taxon>Chlorophyta</taxon>
        <taxon>Pyramimonadophyceae</taxon>
        <taxon>Pyramimonadales</taxon>
        <taxon>Pyramimonadaceae</taxon>
        <taxon>Cymbomonas</taxon>
    </lineage>
</organism>
<sequence>MLPSLGNHVGLPASEEKYPASQPIQCGAFSPAPSVPLRADAAPNADVNAATEMVLDTPHCSAPLRECKRSAVKIETTAESAASKRARTTIPGVTAAFSGTTAASRAIPISRIAAPKLSLQRLTQAHAMAPDIHHISATEAGARARLLVRFCDGARLRVDTPRPPGGGGRDEHNHPSDGMTHFDCSCGHNSLPQEGISAATLCPHALGLARSLLQDGQLRAHLASISTEDCAFLATAGEAPAEVEPGGCVSPDLEQGLPEEGDRSPLGRVMRTPQGGASSQTAGAATDSLEERVIRSVERARAAMNDGARSADRAEAQLGVTLARGVLQARHLERAVAPPGGAQVGAEQLSTEQPAVTASVRACGESALHCQVCGGAASVLASEMLTLLGASWPNLREDVGPAAGDRSREPDEVPAAADDTTHALVEGLAALSSEAAATALLHLCVTQGCWERLSPVLPDLSRQCQAEGGGGRGSRGVPTGDLGEGSAEVPSDGLRGDPGISCELHEFPRVALRALEELLRCCQPPGDSLAGPRMTVTTPMTYHRGCVVARVAEAEEEEEASGRARRGAAEQAKPGSPRLVTLGIGRNTGVTGGVTGGGELSLWGRCATVVSSESGLKAVGGSCCEGTQWVWARSPGDPTRSLAPCRHQLAVLAVLCGGGGVGGGVQAGETLEVAATPVAHAAWGRAVDGARVHRALMRAPPLQVVGALTSAAREDGRCRAALQLLLAARRRGEESLAGAAATSEDADVAALGQVAGSRAELRPLVPGAAPVSAAFHTELQGVTYQACARVSWLCCNGDCHWCAPLLPNDSQLRISSFRVSFLMSIHTDDANSNKQATMIEQRFG</sequence>
<name>A0AAE0GQB9_9CHLO</name>
<accession>A0AAE0GQB9</accession>
<evidence type="ECO:0000313" key="3">
    <source>
        <dbReference type="Proteomes" id="UP001190700"/>
    </source>
</evidence>
<feature type="region of interest" description="Disordered" evidence="1">
    <location>
        <begin position="464"/>
        <end position="494"/>
    </location>
</feature>
<proteinExistence type="predicted"/>
<reference evidence="2 3" key="1">
    <citation type="journal article" date="2015" name="Genome Biol. Evol.">
        <title>Comparative Genomics of a Bacterivorous Green Alga Reveals Evolutionary Causalities and Consequences of Phago-Mixotrophic Mode of Nutrition.</title>
        <authorList>
            <person name="Burns J.A."/>
            <person name="Paasch A."/>
            <person name="Narechania A."/>
            <person name="Kim E."/>
        </authorList>
    </citation>
    <scope>NUCLEOTIDE SEQUENCE [LARGE SCALE GENOMIC DNA]</scope>
    <source>
        <strain evidence="2 3">PLY_AMNH</strain>
    </source>
</reference>
<gene>
    <name evidence="2" type="ORF">CYMTET_10102</name>
</gene>